<dbReference type="EMBL" id="MN437484">
    <property type="protein sequence ID" value="QHI00409.1"/>
    <property type="molecule type" value="Genomic_DNA"/>
</dbReference>
<accession>A0A6B9RNN2</accession>
<feature type="domain" description="AbiEi antitoxin N-terminal" evidence="1">
    <location>
        <begin position="9"/>
        <end position="55"/>
    </location>
</feature>
<name>A0A6B9RNN2_STRSU</name>
<reference evidence="2" key="1">
    <citation type="submission" date="2019-09" db="EMBL/GenBank/DDBJ databases">
        <title>A novel lsa(E) multiresistance gene cluster located into ICE and prophage.</title>
        <authorList>
            <person name="Li D."/>
            <person name="Du X.-d."/>
            <person name="Shang Y."/>
        </authorList>
    </citation>
    <scope>NUCLEOTIDE SEQUENCE</scope>
    <source>
        <strain evidence="2">SC180</strain>
    </source>
</reference>
<proteinExistence type="predicted"/>
<sequence>MGGRMSKKEILLDFIEKNNGIVTNKDCKALGIPTIYLTRLEKEGIIFRVEKGIFLTQNGDYDEYYFFQYRFPKAIFSYISALYLQQFTDEIPQYFDVTVPRGYRFNTPPANLNIHFVSKEYSELGMTTVPTPMGNNVRVYDFERIICDFVIHREKIDSELFVKTLQSYGNYPKKNLAKLYEYATKMNTLEKVKQTLEVLI</sequence>
<dbReference type="InterPro" id="IPR025159">
    <property type="entry name" value="AbiEi_N"/>
</dbReference>
<evidence type="ECO:0000259" key="1">
    <source>
        <dbReference type="Pfam" id="PF13338"/>
    </source>
</evidence>
<evidence type="ECO:0000313" key="2">
    <source>
        <dbReference type="EMBL" id="QHI00409.1"/>
    </source>
</evidence>
<organism evidence="2">
    <name type="scientific">Streptococcus suis</name>
    <dbReference type="NCBI Taxonomy" id="1307"/>
    <lineage>
        <taxon>Bacteria</taxon>
        <taxon>Bacillati</taxon>
        <taxon>Bacillota</taxon>
        <taxon>Bacilli</taxon>
        <taxon>Lactobacillales</taxon>
        <taxon>Streptococcaceae</taxon>
        <taxon>Streptococcus</taxon>
    </lineage>
</organism>
<dbReference type="Pfam" id="PF13338">
    <property type="entry name" value="AbiEi_4"/>
    <property type="match status" value="1"/>
</dbReference>
<dbReference type="AlphaFoldDB" id="A0A6B9RNN2"/>
<protein>
    <submittedName>
        <fullName evidence="2">Abortive Infection Protein AbiGI</fullName>
    </submittedName>
</protein>